<gene>
    <name evidence="1" type="primary">Necator_chrII.g4656</name>
    <name evidence="1" type="ORF">RB195_016864</name>
</gene>
<comment type="caution">
    <text evidence="1">The sequence shown here is derived from an EMBL/GenBank/DDBJ whole genome shotgun (WGS) entry which is preliminary data.</text>
</comment>
<dbReference type="Proteomes" id="UP001303046">
    <property type="component" value="Unassembled WGS sequence"/>
</dbReference>
<organism evidence="1 2">
    <name type="scientific">Necator americanus</name>
    <name type="common">Human hookworm</name>
    <dbReference type="NCBI Taxonomy" id="51031"/>
    <lineage>
        <taxon>Eukaryota</taxon>
        <taxon>Metazoa</taxon>
        <taxon>Ecdysozoa</taxon>
        <taxon>Nematoda</taxon>
        <taxon>Chromadorea</taxon>
        <taxon>Rhabditida</taxon>
        <taxon>Rhabditina</taxon>
        <taxon>Rhabditomorpha</taxon>
        <taxon>Strongyloidea</taxon>
        <taxon>Ancylostomatidae</taxon>
        <taxon>Bunostominae</taxon>
        <taxon>Necator</taxon>
    </lineage>
</organism>
<name>A0ABR1C2I0_NECAM</name>
<evidence type="ECO:0000313" key="2">
    <source>
        <dbReference type="Proteomes" id="UP001303046"/>
    </source>
</evidence>
<keyword evidence="2" id="KW-1185">Reference proteome</keyword>
<protein>
    <submittedName>
        <fullName evidence="1">Uncharacterized protein</fullName>
    </submittedName>
</protein>
<sequence length="164" mass="18165">MYVFGSAHTNRTIYDFEGNVVQKDNGLFVQSLDFRDSKPPQQIVKCDLQKDFLRMLREDVIASVRSDAEVIVASYDRSQLEQTGTALLTIQLLTLIECSRPPPLLMTKTDRDQHKCRSNKEISSGDAAEMGKKSAPVGTSPITLITLTPVDLRTCRASASNSSI</sequence>
<accession>A0ABR1C2I0</accession>
<evidence type="ECO:0000313" key="1">
    <source>
        <dbReference type="EMBL" id="KAK6732756.1"/>
    </source>
</evidence>
<proteinExistence type="predicted"/>
<reference evidence="1 2" key="1">
    <citation type="submission" date="2023-08" db="EMBL/GenBank/DDBJ databases">
        <title>A Necator americanus chromosomal reference genome.</title>
        <authorList>
            <person name="Ilik V."/>
            <person name="Petrzelkova K.J."/>
            <person name="Pardy F."/>
            <person name="Fuh T."/>
            <person name="Niatou-Singa F.S."/>
            <person name="Gouil Q."/>
            <person name="Baker L."/>
            <person name="Ritchie M.E."/>
            <person name="Jex A.R."/>
            <person name="Gazzola D."/>
            <person name="Li H."/>
            <person name="Toshio Fujiwara R."/>
            <person name="Zhan B."/>
            <person name="Aroian R.V."/>
            <person name="Pafco B."/>
            <person name="Schwarz E.M."/>
        </authorList>
    </citation>
    <scope>NUCLEOTIDE SEQUENCE [LARGE SCALE GENOMIC DNA]</scope>
    <source>
        <strain evidence="1 2">Aroian</strain>
        <tissue evidence="1">Whole animal</tissue>
    </source>
</reference>
<dbReference type="EMBL" id="JAVFWL010000002">
    <property type="protein sequence ID" value="KAK6732756.1"/>
    <property type="molecule type" value="Genomic_DNA"/>
</dbReference>